<evidence type="ECO:0000256" key="3">
    <source>
        <dbReference type="ARBA" id="ARBA00023163"/>
    </source>
</evidence>
<dbReference type="InterPro" id="IPR014757">
    <property type="entry name" value="Tscrpt_reg_IclR_C"/>
</dbReference>
<reference evidence="6 7" key="1">
    <citation type="submission" date="2019-03" db="EMBL/GenBank/DDBJ databases">
        <title>Draft genome sequences of novel Actinobacteria.</title>
        <authorList>
            <person name="Sahin N."/>
            <person name="Ay H."/>
            <person name="Saygin H."/>
        </authorList>
    </citation>
    <scope>NUCLEOTIDE SEQUENCE [LARGE SCALE GENOMIC DNA]</scope>
    <source>
        <strain evidence="6 7">5K138</strain>
    </source>
</reference>
<dbReference type="Pfam" id="PF01614">
    <property type="entry name" value="IclR_C"/>
    <property type="match status" value="1"/>
</dbReference>
<dbReference type="RefSeq" id="WP_131891417.1">
    <property type="nucleotide sequence ID" value="NZ_SMKZ01000003.1"/>
</dbReference>
<evidence type="ECO:0000259" key="5">
    <source>
        <dbReference type="PROSITE" id="PS51078"/>
    </source>
</evidence>
<evidence type="ECO:0000256" key="1">
    <source>
        <dbReference type="ARBA" id="ARBA00023015"/>
    </source>
</evidence>
<dbReference type="InParanoid" id="A0A4R5DJJ1"/>
<dbReference type="InterPro" id="IPR036390">
    <property type="entry name" value="WH_DNA-bd_sf"/>
</dbReference>
<dbReference type="FunCoup" id="A0A4R5DJJ1">
    <property type="interactions" value="1"/>
</dbReference>
<dbReference type="SUPFAM" id="SSF46785">
    <property type="entry name" value="Winged helix' DNA-binding domain"/>
    <property type="match status" value="1"/>
</dbReference>
<organism evidence="6 7">
    <name type="scientific">Jiangella asiatica</name>
    <dbReference type="NCBI Taxonomy" id="2530372"/>
    <lineage>
        <taxon>Bacteria</taxon>
        <taxon>Bacillati</taxon>
        <taxon>Actinomycetota</taxon>
        <taxon>Actinomycetes</taxon>
        <taxon>Jiangellales</taxon>
        <taxon>Jiangellaceae</taxon>
        <taxon>Jiangella</taxon>
    </lineage>
</organism>
<keyword evidence="7" id="KW-1185">Reference proteome</keyword>
<proteinExistence type="predicted"/>
<keyword evidence="2" id="KW-0238">DNA-binding</keyword>
<dbReference type="Pfam" id="PF09339">
    <property type="entry name" value="HTH_IclR"/>
    <property type="match status" value="1"/>
</dbReference>
<dbReference type="OrthoDB" id="7274111at2"/>
<evidence type="ECO:0000259" key="4">
    <source>
        <dbReference type="PROSITE" id="PS51077"/>
    </source>
</evidence>
<dbReference type="InterPro" id="IPR029016">
    <property type="entry name" value="GAF-like_dom_sf"/>
</dbReference>
<dbReference type="PROSITE" id="PS51078">
    <property type="entry name" value="ICLR_ED"/>
    <property type="match status" value="1"/>
</dbReference>
<dbReference type="PROSITE" id="PS51077">
    <property type="entry name" value="HTH_ICLR"/>
    <property type="match status" value="1"/>
</dbReference>
<dbReference type="GO" id="GO:0045892">
    <property type="term" value="P:negative regulation of DNA-templated transcription"/>
    <property type="evidence" value="ECO:0007669"/>
    <property type="project" value="TreeGrafter"/>
</dbReference>
<dbReference type="Proteomes" id="UP000294739">
    <property type="component" value="Unassembled WGS sequence"/>
</dbReference>
<dbReference type="InterPro" id="IPR005471">
    <property type="entry name" value="Tscrpt_reg_IclR_N"/>
</dbReference>
<dbReference type="Gene3D" id="3.30.450.40">
    <property type="match status" value="1"/>
</dbReference>
<dbReference type="AlphaFoldDB" id="A0A4R5DJJ1"/>
<evidence type="ECO:0000256" key="2">
    <source>
        <dbReference type="ARBA" id="ARBA00023125"/>
    </source>
</evidence>
<protein>
    <submittedName>
        <fullName evidence="6">IclR family transcriptional regulator</fullName>
    </submittedName>
</protein>
<sequence>MQKSALGEGSSELPQYPIDSVDNALKVILMFAHRKSIRLTDVSAALGVAHSTAHRLTAMLVYRGFIAREPDSKLFVAGPALLDIGLAVVRSLDLRTVARPSMERLARAVGETVHLAVREGSNVRFLDAVESDRALRVSGRTGRMLPAHATSVGKALLAELDDDALRELLPQRRLESVTEATLTTMAGLRRELERVRAVGYARNSGESEEGVGSIGMVVRKAGVPAAAMSIAVPLTRLTDDLLSQWVDALREATTEVGDRLG</sequence>
<dbReference type="PANTHER" id="PTHR30136:SF24">
    <property type="entry name" value="HTH-TYPE TRANSCRIPTIONAL REPRESSOR ALLR"/>
    <property type="match status" value="1"/>
</dbReference>
<dbReference type="GO" id="GO:0003700">
    <property type="term" value="F:DNA-binding transcription factor activity"/>
    <property type="evidence" value="ECO:0007669"/>
    <property type="project" value="TreeGrafter"/>
</dbReference>
<gene>
    <name evidence="6" type="ORF">E1269_03785</name>
</gene>
<dbReference type="GO" id="GO:0003677">
    <property type="term" value="F:DNA binding"/>
    <property type="evidence" value="ECO:0007669"/>
    <property type="project" value="UniProtKB-KW"/>
</dbReference>
<dbReference type="SMART" id="SM00346">
    <property type="entry name" value="HTH_ICLR"/>
    <property type="match status" value="1"/>
</dbReference>
<evidence type="ECO:0000313" key="6">
    <source>
        <dbReference type="EMBL" id="TDE14286.1"/>
    </source>
</evidence>
<keyword evidence="1" id="KW-0805">Transcription regulation</keyword>
<comment type="caution">
    <text evidence="6">The sequence shown here is derived from an EMBL/GenBank/DDBJ whole genome shotgun (WGS) entry which is preliminary data.</text>
</comment>
<accession>A0A4R5DJJ1</accession>
<feature type="domain" description="HTH iclR-type" evidence="4">
    <location>
        <begin position="18"/>
        <end position="79"/>
    </location>
</feature>
<keyword evidence="3" id="KW-0804">Transcription</keyword>
<feature type="domain" description="IclR-ED" evidence="5">
    <location>
        <begin position="80"/>
        <end position="261"/>
    </location>
</feature>
<dbReference type="InterPro" id="IPR050707">
    <property type="entry name" value="HTH_MetabolicPath_Reg"/>
</dbReference>
<dbReference type="PANTHER" id="PTHR30136">
    <property type="entry name" value="HELIX-TURN-HELIX TRANSCRIPTIONAL REGULATOR, ICLR FAMILY"/>
    <property type="match status" value="1"/>
</dbReference>
<dbReference type="SUPFAM" id="SSF55781">
    <property type="entry name" value="GAF domain-like"/>
    <property type="match status" value="1"/>
</dbReference>
<name>A0A4R5DJJ1_9ACTN</name>
<evidence type="ECO:0000313" key="7">
    <source>
        <dbReference type="Proteomes" id="UP000294739"/>
    </source>
</evidence>
<dbReference type="EMBL" id="SMKZ01000003">
    <property type="protein sequence ID" value="TDE14286.1"/>
    <property type="molecule type" value="Genomic_DNA"/>
</dbReference>
<dbReference type="Gene3D" id="1.10.10.10">
    <property type="entry name" value="Winged helix-like DNA-binding domain superfamily/Winged helix DNA-binding domain"/>
    <property type="match status" value="1"/>
</dbReference>
<dbReference type="InterPro" id="IPR036388">
    <property type="entry name" value="WH-like_DNA-bd_sf"/>
</dbReference>